<feature type="domain" description="Baseplate protein J-like barrel" evidence="2">
    <location>
        <begin position="85"/>
        <end position="164"/>
    </location>
</feature>
<dbReference type="PANTHER" id="PTHR37829">
    <property type="entry name" value="PHAGE-LIKE ELEMENT PBSX PROTEIN XKDT"/>
    <property type="match status" value="1"/>
</dbReference>
<evidence type="ECO:0000313" key="5">
    <source>
        <dbReference type="EMBL" id="DAF51919.1"/>
    </source>
</evidence>
<feature type="domain" description="Baseplate J-like C-terminal" evidence="4">
    <location>
        <begin position="262"/>
        <end position="346"/>
    </location>
</feature>
<dbReference type="Pfam" id="PF26079">
    <property type="entry name" value="Baseplate_J_C"/>
    <property type="match status" value="1"/>
</dbReference>
<organism evidence="5">
    <name type="scientific">Siphoviridae sp. ctOb14</name>
    <dbReference type="NCBI Taxonomy" id="2827862"/>
    <lineage>
        <taxon>Viruses</taxon>
        <taxon>Duplodnaviria</taxon>
        <taxon>Heunggongvirae</taxon>
        <taxon>Uroviricota</taxon>
        <taxon>Caudoviricetes</taxon>
    </lineage>
</organism>
<dbReference type="Pfam" id="PF26078">
    <property type="entry name" value="Baseplate_J_M"/>
    <property type="match status" value="1"/>
</dbReference>
<protein>
    <submittedName>
        <fullName evidence="5">Baseplate J like protein</fullName>
    </submittedName>
</protein>
<name>A0A8S5SML9_9CAUD</name>
<dbReference type="PANTHER" id="PTHR37829:SF3">
    <property type="entry name" value="PROTEIN JAYE-RELATED"/>
    <property type="match status" value="1"/>
</dbReference>
<proteinExistence type="inferred from homology"/>
<evidence type="ECO:0000259" key="4">
    <source>
        <dbReference type="Pfam" id="PF26079"/>
    </source>
</evidence>
<dbReference type="InterPro" id="IPR006949">
    <property type="entry name" value="Barrel_Baseplate_J-like"/>
</dbReference>
<dbReference type="EMBL" id="BK032625">
    <property type="protein sequence ID" value="DAF51919.1"/>
    <property type="molecule type" value="Genomic_DNA"/>
</dbReference>
<reference evidence="5" key="1">
    <citation type="journal article" date="2021" name="Proc. Natl. Acad. Sci. U.S.A.">
        <title>A Catalog of Tens of Thousands of Viruses from Human Metagenomes Reveals Hidden Associations with Chronic Diseases.</title>
        <authorList>
            <person name="Tisza M.J."/>
            <person name="Buck C.B."/>
        </authorList>
    </citation>
    <scope>NUCLEOTIDE SEQUENCE</scope>
    <source>
        <strain evidence="5">CtOb14</strain>
    </source>
</reference>
<evidence type="ECO:0000256" key="1">
    <source>
        <dbReference type="ARBA" id="ARBA00038087"/>
    </source>
</evidence>
<dbReference type="InterPro" id="IPR058530">
    <property type="entry name" value="Baseplate_J-like_C"/>
</dbReference>
<evidence type="ECO:0000259" key="2">
    <source>
        <dbReference type="Pfam" id="PF04865"/>
    </source>
</evidence>
<feature type="domain" description="Baseplate J-like central" evidence="3">
    <location>
        <begin position="185"/>
        <end position="256"/>
    </location>
</feature>
<dbReference type="InterPro" id="IPR058531">
    <property type="entry name" value="Baseplate_J_M"/>
</dbReference>
<sequence>MPRSEEEIKTDMLKTISDDLDKSGNHFIDNALSAAALEFTNMYIALEYLKGKFDVNNLEGEELAKFIYQRTGIERKPATYASADIVISGEKGVKISKGTLASADDVIFTTLDDAIIPDAGSVTVKVQAAEQGSQGNAAANSINQMPISTPGVIDIYNPDAATGGYDAESDNELRQRYYERVRTPATSGNKYHYLAWAKEVLGVGDAKVIPLWNGAGTVKVIIVDSNRQPATEELRQEVYEHIEEERPIGADVTVVSATAKNITIAASVNLADGYKIQEVQEEFSDRIEEYRQDIAFKDSYISYTAIGNILFSTSGVLDYNDLKLNEEMKNIALGVEEIPIFDTVGLEVI</sequence>
<dbReference type="InterPro" id="IPR052399">
    <property type="entry name" value="Phage_Baseplate_Assmbl_Protein"/>
</dbReference>
<comment type="similarity">
    <text evidence="1">Belongs to the Mu gp47/PBSX XkdT family.</text>
</comment>
<dbReference type="Pfam" id="PF04865">
    <property type="entry name" value="Baseplate_J"/>
    <property type="match status" value="1"/>
</dbReference>
<accession>A0A8S5SML9</accession>
<evidence type="ECO:0000259" key="3">
    <source>
        <dbReference type="Pfam" id="PF26078"/>
    </source>
</evidence>